<evidence type="ECO:0000313" key="2">
    <source>
        <dbReference type="Proteomes" id="UP000277424"/>
    </source>
</evidence>
<reference evidence="1 2" key="1">
    <citation type="submission" date="2018-10" db="EMBL/GenBank/DDBJ databases">
        <title>Comparative analysis of microorganisms from saline springs in Andes Mountain Range, Colombia.</title>
        <authorList>
            <person name="Rubin E."/>
        </authorList>
    </citation>
    <scope>NUCLEOTIDE SEQUENCE [LARGE SCALE GENOMIC DNA]</scope>
    <source>
        <strain evidence="1 2">USBA 36</strain>
    </source>
</reference>
<accession>A0A420WAI6</accession>
<organism evidence="1 2">
    <name type="scientific">Oceanibaculum indicum</name>
    <dbReference type="NCBI Taxonomy" id="526216"/>
    <lineage>
        <taxon>Bacteria</taxon>
        <taxon>Pseudomonadati</taxon>
        <taxon>Pseudomonadota</taxon>
        <taxon>Alphaproteobacteria</taxon>
        <taxon>Rhodospirillales</taxon>
        <taxon>Oceanibaculaceae</taxon>
        <taxon>Oceanibaculum</taxon>
    </lineage>
</organism>
<protein>
    <submittedName>
        <fullName evidence="1">Uncharacterized protein</fullName>
    </submittedName>
</protein>
<gene>
    <name evidence="1" type="ORF">BCL74_3627</name>
</gene>
<dbReference type="Proteomes" id="UP000277424">
    <property type="component" value="Unassembled WGS sequence"/>
</dbReference>
<evidence type="ECO:0000313" key="1">
    <source>
        <dbReference type="EMBL" id="RKQ67966.1"/>
    </source>
</evidence>
<comment type="caution">
    <text evidence="1">The sequence shown here is derived from an EMBL/GenBank/DDBJ whole genome shotgun (WGS) entry which is preliminary data.</text>
</comment>
<dbReference type="RefSeq" id="WP_008946079.1">
    <property type="nucleotide sequence ID" value="NZ_RBIG01000005.1"/>
</dbReference>
<dbReference type="AlphaFoldDB" id="A0A420WAI6"/>
<name>A0A420WAI6_9PROT</name>
<dbReference type="OrthoDB" id="9874763at2"/>
<proteinExistence type="predicted"/>
<dbReference type="EMBL" id="RBIG01000005">
    <property type="protein sequence ID" value="RKQ67966.1"/>
    <property type="molecule type" value="Genomic_DNA"/>
</dbReference>
<sequence>MSSSELWRAKRLRERVAGLRYTVKTQRLTPMKLAEVERMIKNLEGTAEELERKNKKPRLFG</sequence>